<organism evidence="1 2">
    <name type="scientific">Cypionkella sinensis</name>
    <dbReference type="NCBI Taxonomy" id="1756043"/>
    <lineage>
        <taxon>Bacteria</taxon>
        <taxon>Pseudomonadati</taxon>
        <taxon>Pseudomonadota</taxon>
        <taxon>Alphaproteobacteria</taxon>
        <taxon>Rhodobacterales</taxon>
        <taxon>Paracoccaceae</taxon>
        <taxon>Cypionkella</taxon>
    </lineage>
</organism>
<name>A0ABV7IVB6_9RHOB</name>
<protein>
    <submittedName>
        <fullName evidence="1">Uncharacterized protein</fullName>
    </submittedName>
</protein>
<sequence>MATFIAMTLEVDGVKTPIWQKVEFGATVVVMGQVVSYVDAAGNSVALPETYEMAVIDGVEHSVPGVV</sequence>
<evidence type="ECO:0000313" key="2">
    <source>
        <dbReference type="Proteomes" id="UP001595547"/>
    </source>
</evidence>
<dbReference type="EMBL" id="JBHRTO010000001">
    <property type="protein sequence ID" value="MFC3180441.1"/>
    <property type="molecule type" value="Genomic_DNA"/>
</dbReference>
<dbReference type="RefSeq" id="WP_380072065.1">
    <property type="nucleotide sequence ID" value="NZ_JBHRTO010000001.1"/>
</dbReference>
<reference evidence="2" key="1">
    <citation type="journal article" date="2019" name="Int. J. Syst. Evol. Microbiol.">
        <title>The Global Catalogue of Microorganisms (GCM) 10K type strain sequencing project: providing services to taxonomists for standard genome sequencing and annotation.</title>
        <authorList>
            <consortium name="The Broad Institute Genomics Platform"/>
            <consortium name="The Broad Institute Genome Sequencing Center for Infectious Disease"/>
            <person name="Wu L."/>
            <person name="Ma J."/>
        </authorList>
    </citation>
    <scope>NUCLEOTIDE SEQUENCE [LARGE SCALE GENOMIC DNA]</scope>
    <source>
        <strain evidence="2">KCTC 52039</strain>
    </source>
</reference>
<proteinExistence type="predicted"/>
<gene>
    <name evidence="1" type="ORF">ACFOGH_05535</name>
</gene>
<dbReference type="Proteomes" id="UP001595547">
    <property type="component" value="Unassembled WGS sequence"/>
</dbReference>
<keyword evidence="2" id="KW-1185">Reference proteome</keyword>
<evidence type="ECO:0000313" key="1">
    <source>
        <dbReference type="EMBL" id="MFC3180441.1"/>
    </source>
</evidence>
<comment type="caution">
    <text evidence="1">The sequence shown here is derived from an EMBL/GenBank/DDBJ whole genome shotgun (WGS) entry which is preliminary data.</text>
</comment>
<accession>A0ABV7IVB6</accession>